<evidence type="ECO:0000259" key="8">
    <source>
        <dbReference type="PROSITE" id="PS50015"/>
    </source>
</evidence>
<dbReference type="PANTHER" id="PTHR11480">
    <property type="entry name" value="SAPOSIN-RELATED"/>
    <property type="match status" value="1"/>
</dbReference>
<protein>
    <recommendedName>
        <fullName evidence="12">Prosaposin</fullName>
    </recommendedName>
</protein>
<dbReference type="SMART" id="SM00741">
    <property type="entry name" value="SapB"/>
    <property type="match status" value="7"/>
</dbReference>
<proteinExistence type="predicted"/>
<evidence type="ECO:0000256" key="5">
    <source>
        <dbReference type="ARBA" id="ARBA00023157"/>
    </source>
</evidence>
<feature type="domain" description="Saposin A-type" evidence="9">
    <location>
        <begin position="851"/>
        <end position="891"/>
    </location>
</feature>
<dbReference type="GO" id="GO:0016020">
    <property type="term" value="C:membrane"/>
    <property type="evidence" value="ECO:0007669"/>
    <property type="project" value="GOC"/>
</dbReference>
<gene>
    <name evidence="10" type="ORF">PHAECO_LOCUS10709</name>
</gene>
<feature type="domain" description="Saposin B-type" evidence="8">
    <location>
        <begin position="74"/>
        <end position="156"/>
    </location>
</feature>
<dbReference type="Pfam" id="PF02199">
    <property type="entry name" value="SapA"/>
    <property type="match status" value="12"/>
</dbReference>
<evidence type="ECO:0000256" key="3">
    <source>
        <dbReference type="ARBA" id="ARBA00022729"/>
    </source>
</evidence>
<feature type="domain" description="Saposin B-type" evidence="8">
    <location>
        <begin position="637"/>
        <end position="718"/>
    </location>
</feature>
<feature type="domain" description="Saposin A-type" evidence="9">
    <location>
        <begin position="1200"/>
        <end position="1240"/>
    </location>
</feature>
<feature type="domain" description="Saposin A-type" evidence="9">
    <location>
        <begin position="1243"/>
        <end position="1281"/>
    </location>
</feature>
<feature type="domain" description="Saposin B-type" evidence="8">
    <location>
        <begin position="178"/>
        <end position="257"/>
    </location>
</feature>
<evidence type="ECO:0000256" key="2">
    <source>
        <dbReference type="ARBA" id="ARBA00022525"/>
    </source>
</evidence>
<dbReference type="SMART" id="SM00162">
    <property type="entry name" value="SAPA"/>
    <property type="match status" value="12"/>
</dbReference>
<dbReference type="InterPro" id="IPR008373">
    <property type="entry name" value="Saposin"/>
</dbReference>
<dbReference type="InterPro" id="IPR008139">
    <property type="entry name" value="SaposinB_dom"/>
</dbReference>
<dbReference type="PROSITE" id="PS51110">
    <property type="entry name" value="SAP_A"/>
    <property type="match status" value="12"/>
</dbReference>
<dbReference type="Pfam" id="PF05184">
    <property type="entry name" value="SapB_1"/>
    <property type="match status" value="5"/>
</dbReference>
<keyword evidence="2" id="KW-0964">Secreted</keyword>
<dbReference type="GO" id="GO:0006665">
    <property type="term" value="P:sphingolipid metabolic process"/>
    <property type="evidence" value="ECO:0007669"/>
    <property type="project" value="InterPro"/>
</dbReference>
<evidence type="ECO:0000256" key="4">
    <source>
        <dbReference type="ARBA" id="ARBA00022737"/>
    </source>
</evidence>
<feature type="domain" description="Saposin A-type" evidence="9">
    <location>
        <begin position="982"/>
        <end position="1022"/>
    </location>
</feature>
<keyword evidence="6" id="KW-0325">Glycoprotein</keyword>
<dbReference type="Pfam" id="PF03489">
    <property type="entry name" value="SapB_2"/>
    <property type="match status" value="6"/>
</dbReference>
<dbReference type="GO" id="GO:0005764">
    <property type="term" value="C:lysosome"/>
    <property type="evidence" value="ECO:0007669"/>
    <property type="project" value="InterPro"/>
</dbReference>
<feature type="domain" description="Saposin B-type" evidence="8">
    <location>
        <begin position="724"/>
        <end position="805"/>
    </location>
</feature>
<keyword evidence="5" id="KW-1015">Disulfide bond</keyword>
<evidence type="ECO:0000313" key="10">
    <source>
        <dbReference type="EMBL" id="CAH1175910.1"/>
    </source>
</evidence>
<dbReference type="InterPro" id="IPR011001">
    <property type="entry name" value="Saposin-like"/>
</dbReference>
<feature type="domain" description="Saposin B-type" evidence="8">
    <location>
        <begin position="422"/>
        <end position="503"/>
    </location>
</feature>
<evidence type="ECO:0008006" key="12">
    <source>
        <dbReference type="Google" id="ProtNLM"/>
    </source>
</evidence>
<evidence type="ECO:0000313" key="11">
    <source>
        <dbReference type="Proteomes" id="UP001153737"/>
    </source>
</evidence>
<feature type="domain" description="Saposin A-type" evidence="9">
    <location>
        <begin position="1156"/>
        <end position="1196"/>
    </location>
</feature>
<evidence type="ECO:0000259" key="9">
    <source>
        <dbReference type="PROSITE" id="PS51110"/>
    </source>
</evidence>
<organism evidence="10 11">
    <name type="scientific">Phaedon cochleariae</name>
    <name type="common">Mustard beetle</name>
    <dbReference type="NCBI Taxonomy" id="80249"/>
    <lineage>
        <taxon>Eukaryota</taxon>
        <taxon>Metazoa</taxon>
        <taxon>Ecdysozoa</taxon>
        <taxon>Arthropoda</taxon>
        <taxon>Hexapoda</taxon>
        <taxon>Insecta</taxon>
        <taxon>Pterygota</taxon>
        <taxon>Neoptera</taxon>
        <taxon>Endopterygota</taxon>
        <taxon>Coleoptera</taxon>
        <taxon>Polyphaga</taxon>
        <taxon>Cucujiformia</taxon>
        <taxon>Chrysomeloidea</taxon>
        <taxon>Chrysomelidae</taxon>
        <taxon>Chrysomelinae</taxon>
        <taxon>Chrysomelini</taxon>
        <taxon>Phaedon</taxon>
    </lineage>
</organism>
<feature type="domain" description="Saposin A-type" evidence="9">
    <location>
        <begin position="1113"/>
        <end position="1153"/>
    </location>
</feature>
<dbReference type="Proteomes" id="UP001153737">
    <property type="component" value="Chromosome 7"/>
</dbReference>
<dbReference type="PROSITE" id="PS50015">
    <property type="entry name" value="SAP_B"/>
    <property type="match status" value="7"/>
</dbReference>
<feature type="domain" description="Saposin B-type" evidence="8">
    <location>
        <begin position="515"/>
        <end position="596"/>
    </location>
</feature>
<feature type="domain" description="Saposin A-type" evidence="9">
    <location>
        <begin position="895"/>
        <end position="935"/>
    </location>
</feature>
<keyword evidence="4" id="KW-0677">Repeat</keyword>
<feature type="domain" description="Saposin B-type" evidence="8">
    <location>
        <begin position="282"/>
        <end position="362"/>
    </location>
</feature>
<dbReference type="Gene3D" id="1.10.225.10">
    <property type="entry name" value="Saposin-like"/>
    <property type="match status" value="7"/>
</dbReference>
<accession>A0A9P0DY00</accession>
<sequence length="1281" mass="143902">MKIFIFIAFVAFFAIANGVFVPPRPGHKKHNLGSERCTWGPSYWCQNLTSAAGCHATKHCIQTVWIHKQLPPDDSSVCQTCLDMVKQARDQLESNETQDMIKQVFEGSCALIHLKLIVKECDKIVDQYIPDLIDTLASQMNPQVVCSVAGLCNNEKVHQLLAEQGEIVNEKRVAVVDAPDKCEGCHTVVDILESRFNKMSKDDVLHSLLGFCGQLGSFSDGCSNIIITYFNKIYSHLQNHLNSNEVCLMSGECSAQFHTHAAKVEITPMSHIGYVSVNKDKDDLPCDLCEQLVQHLRELLIANTTEAEFKRVLEGLCKQTGDFANECVALVGQYYAPVYDFLVNELNSTNACKAIGICPSSDKEVALIAPLLPSQSADLALSLSSHTDKPLVNIPPALPELTADNQLPIDRLMPPHTQVLYNKEVCEFCQYFLHYLQVAITDPKTEEKIKEVVDEACGKLPSVVNSTCLNFIDNYEPALVAILAQEIDPSQICPLIRACPSSDNKDVEIFMEAKSDSKCPLCLIAVTKLENLVKDNKTEESIKSALKQVCTHLPNNLVAECSDLVDAYSKELVELLMADLKPDEVCVYLKLCKDEQPADPLPPYVFRLTAGNIETNVIPDNTINGQVVGSDDGISQQKPTCVICEFIMKEIEDQLKDKKTDADIEQIVRHICNIMPKSIKTQCNGFIDDYADTIIQALIAALEPSEICSMMKLCTSQFETIRVEILECPICQMTVEAMKKILANPKVDHDIEHVLEKTCRGLPHQYRNKCKKMIEKHGKQMIDLLIKHASVHKICKEMEFCSTRFEESHLVGVDHCTYGPSYWCESEENAEECDARQHCETKVWNSKTKRELLGANPCTRGPAYWCDSEENANKCNARAHCESKVWNQHRSKRELLVGSNPCTRGPAHWCASEGNANKCDARSYCESKVWNQQRSKRELLVGSNPCTRGPAYWCASEENANKCNARSHCESRVWNQQRSKRGLLGSNPCTRGPAYWCESEENANKCNARAHCESKVWNQQRSKRELLVGSNPCTRGPAYWCASEENANKCNARSHCESRVWNQQRSKRGLLGSNPCTRGPAYWCESEENANKCNARAHCESKVWNQQRSKRELLVGSNPCTRGPAYWCASEENANKCNARSHCESRVWNQQRSKRGLLGSNPCTRGPAYWCESEENANKCNARAHCESKVWNQQRSKRELLVGSNPCTRGPAHWCASEGNANKCDARSYCESRVWNQQRSKRGLLGSNPCTRGPAYWCESEENANKCNAKTHCQTRVWNQK</sequence>
<dbReference type="InterPro" id="IPR051428">
    <property type="entry name" value="Sphingo_Act-Surfact_Prot"/>
</dbReference>
<dbReference type="PANTHER" id="PTHR11480:SF3">
    <property type="entry name" value="BCDNA.GH08312"/>
    <property type="match status" value="1"/>
</dbReference>
<feature type="domain" description="Saposin A-type" evidence="9">
    <location>
        <begin position="1069"/>
        <end position="1109"/>
    </location>
</feature>
<feature type="domain" description="Saposin A-type" evidence="9">
    <location>
        <begin position="809"/>
        <end position="849"/>
    </location>
</feature>
<keyword evidence="11" id="KW-1185">Reference proteome</keyword>
<evidence type="ECO:0000256" key="6">
    <source>
        <dbReference type="ARBA" id="ARBA00023180"/>
    </source>
</evidence>
<feature type="domain" description="Saposin A-type" evidence="9">
    <location>
        <begin position="1026"/>
        <end position="1066"/>
    </location>
</feature>
<dbReference type="InterPro" id="IPR007856">
    <property type="entry name" value="SapB_1"/>
</dbReference>
<name>A0A9P0DY00_PHACE</name>
<dbReference type="GO" id="GO:0005576">
    <property type="term" value="C:extracellular region"/>
    <property type="evidence" value="ECO:0007669"/>
    <property type="project" value="UniProtKB-SubCell"/>
</dbReference>
<comment type="subcellular location">
    <subcellularLocation>
        <location evidence="1">Secreted</location>
    </subcellularLocation>
</comment>
<evidence type="ECO:0000256" key="1">
    <source>
        <dbReference type="ARBA" id="ARBA00004613"/>
    </source>
</evidence>
<feature type="chain" id="PRO_5040150743" description="Prosaposin" evidence="7">
    <location>
        <begin position="19"/>
        <end position="1281"/>
    </location>
</feature>
<reference evidence="10" key="1">
    <citation type="submission" date="2022-01" db="EMBL/GenBank/DDBJ databases">
        <authorList>
            <person name="King R."/>
        </authorList>
    </citation>
    <scope>NUCLEOTIDE SEQUENCE</scope>
</reference>
<dbReference type="InterPro" id="IPR008138">
    <property type="entry name" value="SapB_2"/>
</dbReference>
<dbReference type="PRINTS" id="PR01797">
    <property type="entry name" value="SAPOSIN"/>
</dbReference>
<dbReference type="InterPro" id="IPR003119">
    <property type="entry name" value="SAP_A"/>
</dbReference>
<dbReference type="FunFam" id="1.10.225.10:FF:000002">
    <property type="entry name" value="prosaposin isoform X2"/>
    <property type="match status" value="2"/>
</dbReference>
<feature type="signal peptide" evidence="7">
    <location>
        <begin position="1"/>
        <end position="18"/>
    </location>
</feature>
<feature type="domain" description="Saposin A-type" evidence="9">
    <location>
        <begin position="939"/>
        <end position="979"/>
    </location>
</feature>
<reference evidence="10" key="2">
    <citation type="submission" date="2022-10" db="EMBL/GenBank/DDBJ databases">
        <authorList>
            <consortium name="ENA_rothamsted_submissions"/>
            <consortium name="culmorum"/>
            <person name="King R."/>
        </authorList>
    </citation>
    <scope>NUCLEOTIDE SEQUENCE</scope>
</reference>
<dbReference type="SUPFAM" id="SSF47862">
    <property type="entry name" value="Saposin"/>
    <property type="match status" value="7"/>
</dbReference>
<evidence type="ECO:0000256" key="7">
    <source>
        <dbReference type="SAM" id="SignalP"/>
    </source>
</evidence>
<dbReference type="EMBL" id="OU896713">
    <property type="protein sequence ID" value="CAH1175910.1"/>
    <property type="molecule type" value="Genomic_DNA"/>
</dbReference>
<feature type="domain" description="Saposin A-type" evidence="9">
    <location>
        <begin position="30"/>
        <end position="70"/>
    </location>
</feature>
<keyword evidence="3 7" id="KW-0732">Signal</keyword>